<evidence type="ECO:0000313" key="2">
    <source>
        <dbReference type="EMBL" id="MBC3885148.1"/>
    </source>
</evidence>
<dbReference type="PANTHER" id="PTHR43072">
    <property type="entry name" value="N-ACETYLTRANSFERASE"/>
    <property type="match status" value="1"/>
</dbReference>
<comment type="caution">
    <text evidence="2">The sequence shown here is derived from an EMBL/GenBank/DDBJ whole genome shotgun (WGS) entry which is preliminary data.</text>
</comment>
<gene>
    <name evidence="2" type="ORF">H8K27_08420</name>
</gene>
<dbReference type="Pfam" id="PF00583">
    <property type="entry name" value="Acetyltransf_1"/>
    <property type="match status" value="1"/>
</dbReference>
<dbReference type="InterPro" id="IPR016181">
    <property type="entry name" value="Acyl_CoA_acyltransferase"/>
</dbReference>
<proteinExistence type="predicted"/>
<keyword evidence="3" id="KW-1185">Reference proteome</keyword>
<accession>A0ABR6YMW2</accession>
<organism evidence="2 3">
    <name type="scientific">Undibacterium griseum</name>
    <dbReference type="NCBI Taxonomy" id="2762295"/>
    <lineage>
        <taxon>Bacteria</taxon>
        <taxon>Pseudomonadati</taxon>
        <taxon>Pseudomonadota</taxon>
        <taxon>Betaproteobacteria</taxon>
        <taxon>Burkholderiales</taxon>
        <taxon>Oxalobacteraceae</taxon>
        <taxon>Undibacterium</taxon>
    </lineage>
</organism>
<dbReference type="RefSeq" id="WP_186862759.1">
    <property type="nucleotide sequence ID" value="NZ_JACOGC010000003.1"/>
</dbReference>
<protein>
    <submittedName>
        <fullName evidence="2">GNAT family N-acetyltransferase</fullName>
    </submittedName>
</protein>
<dbReference type="PANTHER" id="PTHR43072:SF60">
    <property type="entry name" value="L-2,4-DIAMINOBUTYRIC ACID ACETYLTRANSFERASE"/>
    <property type="match status" value="1"/>
</dbReference>
<reference evidence="2 3" key="1">
    <citation type="submission" date="2020-08" db="EMBL/GenBank/DDBJ databases">
        <title>Novel species isolated from subtropical streams in China.</title>
        <authorList>
            <person name="Lu H."/>
        </authorList>
    </citation>
    <scope>NUCLEOTIDE SEQUENCE [LARGE SCALE GENOMIC DNA]</scope>
    <source>
        <strain evidence="2 3">FT31W</strain>
    </source>
</reference>
<dbReference type="Proteomes" id="UP000613113">
    <property type="component" value="Unassembled WGS sequence"/>
</dbReference>
<sequence length="172" mass="18771">MIHIRRAEVSDAAQIQRVYASSGAYGGTLQLPHPSVDMWQERLKNLDAKDVMLVALCDGAIAGNAVLYLEQKQRRAHVATLGMGVADAFAGRGVGSALLQELIQLADLWLNILRIELIVFCDNAAAIHLYQKFGFQIEGTHRAHALRHGVFADTYSMARLHPNPPAITQGGC</sequence>
<dbReference type="EMBL" id="JACOGC010000003">
    <property type="protein sequence ID" value="MBC3885148.1"/>
    <property type="molecule type" value="Genomic_DNA"/>
</dbReference>
<dbReference type="InterPro" id="IPR000182">
    <property type="entry name" value="GNAT_dom"/>
</dbReference>
<dbReference type="SUPFAM" id="SSF55729">
    <property type="entry name" value="Acyl-CoA N-acyltransferases (Nat)"/>
    <property type="match status" value="1"/>
</dbReference>
<evidence type="ECO:0000259" key="1">
    <source>
        <dbReference type="PROSITE" id="PS51186"/>
    </source>
</evidence>
<feature type="domain" description="N-acetyltransferase" evidence="1">
    <location>
        <begin position="2"/>
        <end position="162"/>
    </location>
</feature>
<name>A0ABR6YMW2_9BURK</name>
<dbReference type="CDD" id="cd04301">
    <property type="entry name" value="NAT_SF"/>
    <property type="match status" value="1"/>
</dbReference>
<evidence type="ECO:0000313" key="3">
    <source>
        <dbReference type="Proteomes" id="UP000613113"/>
    </source>
</evidence>
<dbReference type="Gene3D" id="3.40.630.30">
    <property type="match status" value="1"/>
</dbReference>
<dbReference type="PROSITE" id="PS51186">
    <property type="entry name" value="GNAT"/>
    <property type="match status" value="1"/>
</dbReference>